<accession>A0A7D5KRQ7</accession>
<keyword evidence="3" id="KW-1185">Reference proteome</keyword>
<evidence type="ECO:0000256" key="1">
    <source>
        <dbReference type="SAM" id="MobiDB-lite"/>
    </source>
</evidence>
<dbReference type="EMBL" id="CP058601">
    <property type="protein sequence ID" value="QLG49577.1"/>
    <property type="molecule type" value="Genomic_DNA"/>
</dbReference>
<reference evidence="2 3" key="1">
    <citation type="submission" date="2020-07" db="EMBL/GenBank/DDBJ databases">
        <authorList>
            <person name="Cui H."/>
        </authorList>
    </citation>
    <scope>NUCLEOTIDE SEQUENCE [LARGE SCALE GENOMIC DNA]</scope>
    <source>
        <strain evidence="2 3">YPL8</strain>
    </source>
</reference>
<dbReference type="KEGG" id="haly:HYG82_12240"/>
<evidence type="ECO:0000313" key="3">
    <source>
        <dbReference type="Proteomes" id="UP000509241"/>
    </source>
</evidence>
<organism evidence="2 3">
    <name type="scientific">Natrinema halophilum</name>
    <dbReference type="NCBI Taxonomy" id="1699371"/>
    <lineage>
        <taxon>Archaea</taxon>
        <taxon>Methanobacteriati</taxon>
        <taxon>Methanobacteriota</taxon>
        <taxon>Stenosarchaea group</taxon>
        <taxon>Halobacteria</taxon>
        <taxon>Halobacteriales</taxon>
        <taxon>Natrialbaceae</taxon>
        <taxon>Natrinema</taxon>
    </lineage>
</organism>
<dbReference type="GeneID" id="56034073"/>
<feature type="region of interest" description="Disordered" evidence="1">
    <location>
        <begin position="135"/>
        <end position="156"/>
    </location>
</feature>
<gene>
    <name evidence="2" type="ORF">HYG82_12240</name>
</gene>
<dbReference type="OrthoDB" id="386626at2157"/>
<dbReference type="Proteomes" id="UP000509241">
    <property type="component" value="Chromosome"/>
</dbReference>
<name>A0A7D5KRQ7_9EURY</name>
<sequence>MIDDVGTRTDREFNGRDLTEICADLAETANALMASKGTSLVYRPYEDIPVKHTLGWDDVYGEASVEPDDTEIVNDWRIDGGTGIEDDQINDETNLESYVTVTEDSLLTYQLDTDRNRLTRADLWIRSTGSGEDLTVGVQAPNLEGTGPRDPTDTTKHIVSDRTSAEFLAAGGWRDRFRSTHEPLPHDPWLVITSGGQSGQEIGVDVDGNPIFRTHYPYPINVRVDESESIERYRLRQAREKKTILSSFDAARDVAEANRRHSAYSDETVSCRARSLRAHQFTPGDVVDVSFPEILVEGEHIVIERTGTDDAGRNGLHTELTIQDLATI</sequence>
<proteinExistence type="predicted"/>
<evidence type="ECO:0000313" key="2">
    <source>
        <dbReference type="EMBL" id="QLG49577.1"/>
    </source>
</evidence>
<protein>
    <submittedName>
        <fullName evidence="2">Uncharacterized protein</fullName>
    </submittedName>
</protein>
<dbReference type="AlphaFoldDB" id="A0A7D5KRQ7"/>
<dbReference type="RefSeq" id="WP_179261310.1">
    <property type="nucleotide sequence ID" value="NZ_CP058601.1"/>
</dbReference>